<reference evidence="2 4" key="2">
    <citation type="journal article" date="2016" name="Appl. Microbiol. Biotechnol.">
        <title>Exploiting the genome sequence of Streptomyces nodosus for enhanced antibiotic production.</title>
        <authorList>
            <person name="Sweeney P."/>
            <person name="Murphy C.D."/>
            <person name="Caffrey P."/>
        </authorList>
    </citation>
    <scope>NUCLEOTIDE SEQUENCE [LARGE SCALE GENOMIC DNA]</scope>
    <source>
        <strain evidence="2 4">ATCC 14899</strain>
    </source>
</reference>
<evidence type="ECO:0000259" key="1">
    <source>
        <dbReference type="Pfam" id="PF15567"/>
    </source>
</evidence>
<name>A0A0B5DHZ9_9ACTN</name>
<dbReference type="InterPro" id="IPR029082">
    <property type="entry name" value="Imm35"/>
</dbReference>
<organism evidence="2 4">
    <name type="scientific">Streptomyces nodosus</name>
    <dbReference type="NCBI Taxonomy" id="40318"/>
    <lineage>
        <taxon>Bacteria</taxon>
        <taxon>Bacillati</taxon>
        <taxon>Actinomycetota</taxon>
        <taxon>Actinomycetes</taxon>
        <taxon>Kitasatosporales</taxon>
        <taxon>Streptomycetaceae</taxon>
        <taxon>Streptomyces</taxon>
    </lineage>
</organism>
<sequence>MISKERAVQLVEELLSKEQQGSPWLPEVAVHHVKKHAFGWLFVCQSVEYVRSGDPAHLLVGSGPYLVDGQDGSIHHIPVTTYHHEDWEQLYLQQIKGVRPPDPLLAAVRTLVRHDGTVAALRHLRGQAPRLTPGQAKAYVVALRNGAEPPEELVRLTREEERCPPLPIETLAGPVR</sequence>
<evidence type="ECO:0000313" key="5">
    <source>
        <dbReference type="Proteomes" id="UP000325763"/>
    </source>
</evidence>
<keyword evidence="4" id="KW-1185">Reference proteome</keyword>
<dbReference type="EMBL" id="CP023747">
    <property type="protein sequence ID" value="QEV39345.1"/>
    <property type="molecule type" value="Genomic_DNA"/>
</dbReference>
<dbReference type="STRING" id="40318.SNOD_12570"/>
<dbReference type="Proteomes" id="UP000325763">
    <property type="component" value="Chromosome"/>
</dbReference>
<dbReference type="OrthoDB" id="3542430at2"/>
<dbReference type="HOGENOM" id="CLU_124993_0_0_11"/>
<reference evidence="3 5" key="3">
    <citation type="submission" date="2017-09" db="EMBL/GenBank/DDBJ databases">
        <title>Streptomyces genome completion.</title>
        <authorList>
            <person name="Lee N."/>
            <person name="Cho B.-K."/>
        </authorList>
    </citation>
    <scope>NUCLEOTIDE SEQUENCE [LARGE SCALE GENOMIC DNA]</scope>
    <source>
        <strain evidence="3 5">ATCC 14899</strain>
    </source>
</reference>
<feature type="domain" description="Immunity protein 35" evidence="1">
    <location>
        <begin position="6"/>
        <end position="89"/>
    </location>
</feature>
<evidence type="ECO:0000313" key="2">
    <source>
        <dbReference type="EMBL" id="AJE40795.1"/>
    </source>
</evidence>
<dbReference type="Pfam" id="PF15567">
    <property type="entry name" value="Imm35"/>
    <property type="match status" value="1"/>
</dbReference>
<gene>
    <name evidence="3" type="ORF">CP978_12890</name>
    <name evidence="2" type="ORF">SNOD_12570</name>
</gene>
<proteinExistence type="predicted"/>
<evidence type="ECO:0000313" key="4">
    <source>
        <dbReference type="Proteomes" id="UP000031526"/>
    </source>
</evidence>
<dbReference type="RefSeq" id="WP_043440384.1">
    <property type="nucleotide sequence ID" value="NZ_CP009313.1"/>
</dbReference>
<accession>A0A0B5DHZ9</accession>
<dbReference type="Proteomes" id="UP000031526">
    <property type="component" value="Chromosome"/>
</dbReference>
<dbReference type="EMBL" id="CP009313">
    <property type="protein sequence ID" value="AJE40795.1"/>
    <property type="molecule type" value="Genomic_DNA"/>
</dbReference>
<reference evidence="4" key="1">
    <citation type="submission" date="2014-09" db="EMBL/GenBank/DDBJ databases">
        <title>Sequence of the Streptomyces nodosus genome.</title>
        <authorList>
            <person name="Sweeney P."/>
            <person name="Stephens N."/>
            <person name="Murphy C."/>
            <person name="Caffrey P."/>
        </authorList>
    </citation>
    <scope>NUCLEOTIDE SEQUENCE [LARGE SCALE GENOMIC DNA]</scope>
    <source>
        <strain evidence="4">ATCC 14899</strain>
    </source>
</reference>
<evidence type="ECO:0000313" key="3">
    <source>
        <dbReference type="EMBL" id="QEV39345.1"/>
    </source>
</evidence>
<protein>
    <recommendedName>
        <fullName evidence="1">Immunity protein 35 domain-containing protein</fullName>
    </recommendedName>
</protein>
<dbReference type="AlphaFoldDB" id="A0A0B5DHZ9"/>
<dbReference type="KEGG" id="snq:CP978_12890"/>